<dbReference type="Proteomes" id="UP001629249">
    <property type="component" value="Unassembled WGS sequence"/>
</dbReference>
<dbReference type="PANTHER" id="PTHR30055">
    <property type="entry name" value="HTH-TYPE TRANSCRIPTIONAL REGULATOR RUTR"/>
    <property type="match status" value="1"/>
</dbReference>
<dbReference type="SUPFAM" id="SSF46689">
    <property type="entry name" value="Homeodomain-like"/>
    <property type="match status" value="1"/>
</dbReference>
<keyword evidence="1" id="KW-0805">Transcription regulation</keyword>
<dbReference type="PROSITE" id="PS50977">
    <property type="entry name" value="HTH_TETR_2"/>
    <property type="match status" value="1"/>
</dbReference>
<keyword evidence="7" id="KW-1185">Reference proteome</keyword>
<dbReference type="Gene3D" id="1.10.357.10">
    <property type="entry name" value="Tetracycline Repressor, domain 2"/>
    <property type="match status" value="1"/>
</dbReference>
<evidence type="ECO:0000256" key="2">
    <source>
        <dbReference type="ARBA" id="ARBA00023125"/>
    </source>
</evidence>
<evidence type="ECO:0000256" key="1">
    <source>
        <dbReference type="ARBA" id="ARBA00023015"/>
    </source>
</evidence>
<dbReference type="Pfam" id="PF00440">
    <property type="entry name" value="TetR_N"/>
    <property type="match status" value="1"/>
</dbReference>
<gene>
    <name evidence="6" type="ORF">PQR66_30975</name>
</gene>
<reference evidence="6 7" key="1">
    <citation type="journal article" date="2024" name="Chem. Sci.">
        <title>Discovery of megapolipeptins by genome mining of a Burkholderiales bacteria collection.</title>
        <authorList>
            <person name="Paulo B.S."/>
            <person name="Recchia M.J.J."/>
            <person name="Lee S."/>
            <person name="Fergusson C.H."/>
            <person name="Romanowski S.B."/>
            <person name="Hernandez A."/>
            <person name="Krull N."/>
            <person name="Liu D.Y."/>
            <person name="Cavanagh H."/>
            <person name="Bos A."/>
            <person name="Gray C.A."/>
            <person name="Murphy B.T."/>
            <person name="Linington R.G."/>
            <person name="Eustaquio A.S."/>
        </authorList>
    </citation>
    <scope>NUCLEOTIDE SEQUENCE [LARGE SCALE GENOMIC DNA]</scope>
    <source>
        <strain evidence="6 7">RL16-012-BIC-B</strain>
    </source>
</reference>
<name>A0ABW8ZZE9_9BURK</name>
<feature type="DNA-binding region" description="H-T-H motif" evidence="4">
    <location>
        <begin position="49"/>
        <end position="68"/>
    </location>
</feature>
<dbReference type="InterPro" id="IPR009057">
    <property type="entry name" value="Homeodomain-like_sf"/>
</dbReference>
<evidence type="ECO:0000259" key="5">
    <source>
        <dbReference type="PROSITE" id="PS50977"/>
    </source>
</evidence>
<proteinExistence type="predicted"/>
<accession>A0ABW8ZZE9</accession>
<dbReference type="PANTHER" id="PTHR30055:SF234">
    <property type="entry name" value="HTH-TYPE TRANSCRIPTIONAL REGULATOR BETI"/>
    <property type="match status" value="1"/>
</dbReference>
<evidence type="ECO:0000256" key="3">
    <source>
        <dbReference type="ARBA" id="ARBA00023163"/>
    </source>
</evidence>
<keyword evidence="3" id="KW-0804">Transcription</keyword>
<comment type="caution">
    <text evidence="6">The sequence shown here is derived from an EMBL/GenBank/DDBJ whole genome shotgun (WGS) entry which is preliminary data.</text>
</comment>
<evidence type="ECO:0000313" key="6">
    <source>
        <dbReference type="EMBL" id="MFL9887493.1"/>
    </source>
</evidence>
<evidence type="ECO:0000313" key="7">
    <source>
        <dbReference type="Proteomes" id="UP001629249"/>
    </source>
</evidence>
<sequence>MQRLTFETGALLPEDLMSTTQQRKRGHKLATILEDSRKLMQRDGYAAFTLRKAAAEAGVPLGTLQHYFPTREVLLKTVIHQTLKQFNDEYHLIARSGGGAADRLTQLISKILTEVRDTETRLFMLEVAALANHEDFATEALAECYQDYIGIFANLVAEINPHLSKKESHIRAVLIVSQLEGLLVVLNSGNVSPSIDGQALDHAVHVVVNSLSTAGN</sequence>
<organism evidence="6 7">
    <name type="scientific">Paraburkholderia agricolaris</name>
    <dbReference type="NCBI Taxonomy" id="2152888"/>
    <lineage>
        <taxon>Bacteria</taxon>
        <taxon>Pseudomonadati</taxon>
        <taxon>Pseudomonadota</taxon>
        <taxon>Betaproteobacteria</taxon>
        <taxon>Burkholderiales</taxon>
        <taxon>Burkholderiaceae</taxon>
        <taxon>Paraburkholderia</taxon>
    </lineage>
</organism>
<keyword evidence="2 4" id="KW-0238">DNA-binding</keyword>
<evidence type="ECO:0000256" key="4">
    <source>
        <dbReference type="PROSITE-ProRule" id="PRU00335"/>
    </source>
</evidence>
<feature type="domain" description="HTH tetR-type" evidence="5">
    <location>
        <begin position="26"/>
        <end position="86"/>
    </location>
</feature>
<dbReference type="EMBL" id="JAQQFN010000028">
    <property type="protein sequence ID" value="MFL9887493.1"/>
    <property type="molecule type" value="Genomic_DNA"/>
</dbReference>
<dbReference type="InterPro" id="IPR050109">
    <property type="entry name" value="HTH-type_TetR-like_transc_reg"/>
</dbReference>
<dbReference type="RefSeq" id="WP_153141704.1">
    <property type="nucleotide sequence ID" value="NZ_JAQQFH010000030.1"/>
</dbReference>
<protein>
    <submittedName>
        <fullName evidence="6">TetR/AcrR family transcriptional regulator</fullName>
    </submittedName>
</protein>
<dbReference type="InterPro" id="IPR001647">
    <property type="entry name" value="HTH_TetR"/>
</dbReference>